<comment type="subcellular location">
    <subcellularLocation>
        <location evidence="1">Cytoplasm</location>
    </subcellularLocation>
</comment>
<sequence>MVKGTQEDDIGKIFVGGLSHETTQDSLKHYFSQYGDVTDVTVMKDPVTKKSRGFGFVTFADPKAVFKVVEQSYHIVDNKKVDPKQAVPRGPGQQGSIPHQPAKDNNAMKIFVGGIANGTTEEDLSSYFSAYGTVVHVNLMYDNAQPDGTKRMRGFGFVTFDSRDAVEKTSHIHFHQIRGKTVEVKKAEKREAKSSGMMGGMPGMNPYQQQHHQQAPGGHPGYGVGAYAQQASYGMQHPIGMGRGFPNYGAMGGAAAGAATGYAGPPGPAPAQGYLYGAVGVATAQYDPNAAAAAAAMYARGSAAGYGAGYGAGAVGASQHPTAASAAGGVPQPGGYPDYSRMQVSQAGQPGAAVAAATHVDSSGAPDYSTYGLGNYQQQDLQYGPTRNSFSSDTSFGSYGSAEPAGYTTAAAAAVVPAGYGGDSFGRGTTAARGFHPYGR</sequence>
<accession>A0A9W9ZGL6</accession>
<dbReference type="GO" id="GO:0005737">
    <property type="term" value="C:cytoplasm"/>
    <property type="evidence" value="ECO:0007669"/>
    <property type="project" value="UniProtKB-SubCell"/>
</dbReference>
<evidence type="ECO:0000313" key="8">
    <source>
        <dbReference type="EMBL" id="KAJ7381171.1"/>
    </source>
</evidence>
<evidence type="ECO:0000256" key="6">
    <source>
        <dbReference type="SAM" id="MobiDB-lite"/>
    </source>
</evidence>
<proteinExistence type="predicted"/>
<evidence type="ECO:0000256" key="2">
    <source>
        <dbReference type="ARBA" id="ARBA00022490"/>
    </source>
</evidence>
<dbReference type="Proteomes" id="UP001163046">
    <property type="component" value="Unassembled WGS sequence"/>
</dbReference>
<keyword evidence="4 5" id="KW-0694">RNA-binding</keyword>
<dbReference type="EMBL" id="MU826351">
    <property type="protein sequence ID" value="KAJ7381171.1"/>
    <property type="molecule type" value="Genomic_DNA"/>
</dbReference>
<dbReference type="InterPro" id="IPR012677">
    <property type="entry name" value="Nucleotide-bd_a/b_plait_sf"/>
</dbReference>
<evidence type="ECO:0000259" key="7">
    <source>
        <dbReference type="PROSITE" id="PS50102"/>
    </source>
</evidence>
<dbReference type="GO" id="GO:0003729">
    <property type="term" value="F:mRNA binding"/>
    <property type="evidence" value="ECO:0007669"/>
    <property type="project" value="TreeGrafter"/>
</dbReference>
<dbReference type="PANTHER" id="PTHR48032:SF18">
    <property type="entry name" value="RRM DOMAIN-CONTAINING PROTEIN"/>
    <property type="match status" value="1"/>
</dbReference>
<name>A0A9W9ZGL6_9CNID</name>
<dbReference type="SMART" id="SM00360">
    <property type="entry name" value="RRM"/>
    <property type="match status" value="2"/>
</dbReference>
<evidence type="ECO:0000256" key="5">
    <source>
        <dbReference type="PROSITE-ProRule" id="PRU00176"/>
    </source>
</evidence>
<dbReference type="AlphaFoldDB" id="A0A9W9ZGL6"/>
<dbReference type="PANTHER" id="PTHR48032">
    <property type="entry name" value="RNA-BINDING PROTEIN MUSASHI HOMOLOG RBP6"/>
    <property type="match status" value="1"/>
</dbReference>
<dbReference type="CDD" id="cd12325">
    <property type="entry name" value="RRM1_hnRNPA_hnRNPD_like"/>
    <property type="match status" value="1"/>
</dbReference>
<dbReference type="PROSITE" id="PS50102">
    <property type="entry name" value="RRM"/>
    <property type="match status" value="2"/>
</dbReference>
<comment type="caution">
    <text evidence="8">The sequence shown here is derived from an EMBL/GenBank/DDBJ whole genome shotgun (WGS) entry which is preliminary data.</text>
</comment>
<feature type="region of interest" description="Disordered" evidence="6">
    <location>
        <begin position="81"/>
        <end position="103"/>
    </location>
</feature>
<evidence type="ECO:0000256" key="1">
    <source>
        <dbReference type="ARBA" id="ARBA00004496"/>
    </source>
</evidence>
<dbReference type="Gene3D" id="3.30.70.330">
    <property type="match status" value="2"/>
</dbReference>
<protein>
    <submittedName>
        <fullName evidence="8">DAZ-associated protein 1</fullName>
    </submittedName>
</protein>
<feature type="domain" description="RRM" evidence="7">
    <location>
        <begin position="11"/>
        <end position="88"/>
    </location>
</feature>
<keyword evidence="3" id="KW-0677">Repeat</keyword>
<dbReference type="Pfam" id="PF00076">
    <property type="entry name" value="RRM_1"/>
    <property type="match status" value="2"/>
</dbReference>
<evidence type="ECO:0000256" key="3">
    <source>
        <dbReference type="ARBA" id="ARBA00022737"/>
    </source>
</evidence>
<feature type="domain" description="RRM" evidence="7">
    <location>
        <begin position="108"/>
        <end position="189"/>
    </location>
</feature>
<dbReference type="InterPro" id="IPR035979">
    <property type="entry name" value="RBD_domain_sf"/>
</dbReference>
<evidence type="ECO:0000313" key="9">
    <source>
        <dbReference type="Proteomes" id="UP001163046"/>
    </source>
</evidence>
<gene>
    <name evidence="8" type="primary">DAZAP1_3</name>
    <name evidence="8" type="ORF">OS493_004770</name>
</gene>
<keyword evidence="9" id="KW-1185">Reference proteome</keyword>
<keyword evidence="2" id="KW-0963">Cytoplasm</keyword>
<dbReference type="SUPFAM" id="SSF54928">
    <property type="entry name" value="RNA-binding domain, RBD"/>
    <property type="match status" value="2"/>
</dbReference>
<reference evidence="8" key="1">
    <citation type="submission" date="2023-01" db="EMBL/GenBank/DDBJ databases">
        <title>Genome assembly of the deep-sea coral Lophelia pertusa.</title>
        <authorList>
            <person name="Herrera S."/>
            <person name="Cordes E."/>
        </authorList>
    </citation>
    <scope>NUCLEOTIDE SEQUENCE</scope>
    <source>
        <strain evidence="8">USNM1676648</strain>
        <tissue evidence="8">Polyp</tissue>
    </source>
</reference>
<dbReference type="GO" id="GO:0006417">
    <property type="term" value="P:regulation of translation"/>
    <property type="evidence" value="ECO:0007669"/>
    <property type="project" value="TreeGrafter"/>
</dbReference>
<dbReference type="FunFam" id="3.30.70.330:FF:000025">
    <property type="entry name" value="RNA-binding protein Musashi homolog 2 isoform X1"/>
    <property type="match status" value="1"/>
</dbReference>
<dbReference type="OrthoDB" id="1875751at2759"/>
<evidence type="ECO:0000256" key="4">
    <source>
        <dbReference type="ARBA" id="ARBA00022884"/>
    </source>
</evidence>
<organism evidence="8 9">
    <name type="scientific">Desmophyllum pertusum</name>
    <dbReference type="NCBI Taxonomy" id="174260"/>
    <lineage>
        <taxon>Eukaryota</taxon>
        <taxon>Metazoa</taxon>
        <taxon>Cnidaria</taxon>
        <taxon>Anthozoa</taxon>
        <taxon>Hexacorallia</taxon>
        <taxon>Scleractinia</taxon>
        <taxon>Caryophylliina</taxon>
        <taxon>Caryophylliidae</taxon>
        <taxon>Desmophyllum</taxon>
    </lineage>
</organism>
<dbReference type="InterPro" id="IPR000504">
    <property type="entry name" value="RRM_dom"/>
</dbReference>